<dbReference type="Proteomes" id="UP001144673">
    <property type="component" value="Unassembled WGS sequence"/>
</dbReference>
<evidence type="ECO:0000313" key="1">
    <source>
        <dbReference type="EMBL" id="KAJ4161693.1"/>
    </source>
</evidence>
<comment type="caution">
    <text evidence="1">The sequence shown here is derived from an EMBL/GenBank/DDBJ whole genome shotgun (WGS) entry which is preliminary data.</text>
</comment>
<protein>
    <recommendedName>
        <fullName evidence="3">Geranylgeranyl pyrophosphate synthetase</fullName>
    </recommendedName>
</protein>
<evidence type="ECO:0008006" key="3">
    <source>
        <dbReference type="Google" id="ProtNLM"/>
    </source>
</evidence>
<evidence type="ECO:0000313" key="2">
    <source>
        <dbReference type="Proteomes" id="UP001144673"/>
    </source>
</evidence>
<dbReference type="EMBL" id="JAJHUN010000002">
    <property type="protein sequence ID" value="KAJ4161693.1"/>
    <property type="molecule type" value="Genomic_DNA"/>
</dbReference>
<gene>
    <name evidence="1" type="ORF">LMH87_007717</name>
</gene>
<sequence length="363" mass="41468">MAADIIAQRKNSNVLGFGKMLTPITWFTLLTPKLICSYNWNDSFKPRFWVPGRAPKWKQVALPRTVPPDSGRVFIDQNEARSPKYTYWPMFNAIDVINPGFSFDGIDIVVNRNSLRKLLSFCSGHRQEAFRLYLLLTKNTLFIERSEQADTEVAKPSEKRYGFSFEKAFTQQPTGAENSTGHHRVLQYLLGDLRCAVRCETDACYEMEPSQDEGIDSLLVQMGDLRLSEASPTRGMAMPQSSAAELKTARKHKSVGQFMPQLWFGRTPWLIVGEHEEGTFHSISITHAQPLFRQWEIRQQVALRKLVEVLRALREAVEKNNCKNCVALYIQKSDSKVLQVYGSTVERNPLPTLLTDKYWAPSD</sequence>
<reference evidence="1" key="1">
    <citation type="journal article" date="2023" name="Access Microbiol">
        <title>De-novo genome assembly for Akanthomyces muscarius, a biocontrol agent of insect agricultural pests.</title>
        <authorList>
            <person name="Erdos Z."/>
            <person name="Studholme D.J."/>
            <person name="Raymond B."/>
            <person name="Sharma M."/>
        </authorList>
    </citation>
    <scope>NUCLEOTIDE SEQUENCE</scope>
    <source>
        <strain evidence="1">Ve6</strain>
    </source>
</reference>
<dbReference type="GeneID" id="80894876"/>
<dbReference type="PANTHER" id="PTHR35179:SF1">
    <property type="entry name" value="INTEGRAL MEMBRANE PROTEIN"/>
    <property type="match status" value="1"/>
</dbReference>
<accession>A0A9W8UNR3</accession>
<organism evidence="1 2">
    <name type="scientific">Akanthomyces muscarius</name>
    <name type="common">Entomopathogenic fungus</name>
    <name type="synonym">Lecanicillium muscarium</name>
    <dbReference type="NCBI Taxonomy" id="2231603"/>
    <lineage>
        <taxon>Eukaryota</taxon>
        <taxon>Fungi</taxon>
        <taxon>Dikarya</taxon>
        <taxon>Ascomycota</taxon>
        <taxon>Pezizomycotina</taxon>
        <taxon>Sordariomycetes</taxon>
        <taxon>Hypocreomycetidae</taxon>
        <taxon>Hypocreales</taxon>
        <taxon>Cordycipitaceae</taxon>
        <taxon>Akanthomyces</taxon>
    </lineage>
</organism>
<proteinExistence type="predicted"/>
<name>A0A9W8UNR3_AKAMU</name>
<dbReference type="PANTHER" id="PTHR35179">
    <property type="entry name" value="PROTEIN CBG02620"/>
    <property type="match status" value="1"/>
</dbReference>
<dbReference type="RefSeq" id="XP_056058077.1">
    <property type="nucleotide sequence ID" value="XM_056199650.1"/>
</dbReference>
<dbReference type="AlphaFoldDB" id="A0A9W8UNR3"/>
<keyword evidence="2" id="KW-1185">Reference proteome</keyword>